<dbReference type="Proteomes" id="UP000286415">
    <property type="component" value="Unassembled WGS sequence"/>
</dbReference>
<proteinExistence type="predicted"/>
<gene>
    <name evidence="2" type="ORF">CSKR_101788</name>
</gene>
<evidence type="ECO:0000256" key="1">
    <source>
        <dbReference type="SAM" id="MobiDB-lite"/>
    </source>
</evidence>
<dbReference type="EMBL" id="NIRI02000056">
    <property type="protein sequence ID" value="KAG5444530.1"/>
    <property type="molecule type" value="Genomic_DNA"/>
</dbReference>
<dbReference type="AlphaFoldDB" id="A0A419QBF3"/>
<protein>
    <submittedName>
        <fullName evidence="2">Zinc finger MYND domain-containing protein 15</fullName>
    </submittedName>
</protein>
<dbReference type="Pfam" id="PF20179">
    <property type="entry name" value="MSS51_C"/>
    <property type="match status" value="1"/>
</dbReference>
<dbReference type="PANTHER" id="PTHR47570">
    <property type="entry name" value="ZINC ION BINDING PROTEIN"/>
    <property type="match status" value="1"/>
</dbReference>
<reference evidence="2 3" key="2">
    <citation type="journal article" date="2021" name="Genomics">
        <title>High-quality reference genome for Clonorchis sinensis.</title>
        <authorList>
            <person name="Young N.D."/>
            <person name="Stroehlein A.J."/>
            <person name="Kinkar L."/>
            <person name="Wang T."/>
            <person name="Sohn W.M."/>
            <person name="Chang B.C.H."/>
            <person name="Kaur P."/>
            <person name="Weisz D."/>
            <person name="Dudchenko O."/>
            <person name="Aiden E.L."/>
            <person name="Korhonen P.K."/>
            <person name="Gasser R.B."/>
        </authorList>
    </citation>
    <scope>NUCLEOTIDE SEQUENCE [LARGE SCALE GENOMIC DNA]</scope>
    <source>
        <strain evidence="2">Cs-k2</strain>
    </source>
</reference>
<organism evidence="2 3">
    <name type="scientific">Clonorchis sinensis</name>
    <name type="common">Chinese liver fluke</name>
    <dbReference type="NCBI Taxonomy" id="79923"/>
    <lineage>
        <taxon>Eukaryota</taxon>
        <taxon>Metazoa</taxon>
        <taxon>Spiralia</taxon>
        <taxon>Lophotrochozoa</taxon>
        <taxon>Platyhelminthes</taxon>
        <taxon>Trematoda</taxon>
        <taxon>Digenea</taxon>
        <taxon>Opisthorchiida</taxon>
        <taxon>Opisthorchiata</taxon>
        <taxon>Opisthorchiidae</taxon>
        <taxon>Clonorchis</taxon>
    </lineage>
</organism>
<reference evidence="2 3" key="1">
    <citation type="journal article" date="2018" name="Biotechnol. Adv.">
        <title>Improved genomic resources and new bioinformatic workflow for the carcinogenic parasite Clonorchis sinensis: Biotechnological implications.</title>
        <authorList>
            <person name="Wang D."/>
            <person name="Korhonen P.K."/>
            <person name="Gasser R.B."/>
            <person name="Young N.D."/>
        </authorList>
    </citation>
    <scope>NUCLEOTIDE SEQUENCE [LARGE SCALE GENOMIC DNA]</scope>
    <source>
        <strain evidence="2">Cs-k2</strain>
    </source>
</reference>
<comment type="caution">
    <text evidence="2">The sequence shown here is derived from an EMBL/GenBank/DDBJ whole genome shotgun (WGS) entry which is preliminary data.</text>
</comment>
<dbReference type="InterPro" id="IPR046824">
    <property type="entry name" value="Mss51-like_C"/>
</dbReference>
<dbReference type="PROSITE" id="PS50865">
    <property type="entry name" value="ZF_MYND_2"/>
    <property type="match status" value="1"/>
</dbReference>
<dbReference type="STRING" id="79923.A0A419QBF3"/>
<dbReference type="InterPro" id="IPR002893">
    <property type="entry name" value="Znf_MYND"/>
</dbReference>
<evidence type="ECO:0000313" key="2">
    <source>
        <dbReference type="EMBL" id="KAG5444530.1"/>
    </source>
</evidence>
<accession>A0A419QBF3</accession>
<sequence>MAAEWSIPCLVCGQRLQAHESYTCEFCKAVYYCSSRCKEINFLSELNPDHGHHLWCSRMKVFMSVESRLCDLPLAFARVTTLVSFSDNQMAQFLTAYGVFNMGLWKYEHPFGTLEPSVKAAGPPGSELHLFCALWNVSTLDTPHHDPRCNVWSKSPSATVSSEDAMLRAYCLPMESILLSLCPTIPQTLETRHNTLVAVFLSDWAEYYIWRGFANPPPSQSLHGDWSEFSSPIAILLHWPLTIYYVLAHIFPKTNERDIQSVFEKGVLIIHVVGVEHELSMLPVFLELAYLLNPDLSVRLFFIGTDFSPAVDRHIFNLSSRLSVIVCSSTYHEFIRDSLPHLDRPHLVIGFNSGLAAYGTWTPTLKLIHALNVPTYFTDSCLYSCAWGYRVAHCLGVGVDEYHPECGTVLDDLEGTGVSAPILNPFRSPIRLQSSGARWGWFRNAFIYAPIRRTAPSTHPQGESDLLSKLTSLQL</sequence>
<dbReference type="PANTHER" id="PTHR47570:SF1">
    <property type="entry name" value="ZINC ION BINDING PROTEIN"/>
    <property type="match status" value="1"/>
</dbReference>
<feature type="region of interest" description="Disordered" evidence="1">
    <location>
        <begin position="456"/>
        <end position="475"/>
    </location>
</feature>
<evidence type="ECO:0000313" key="3">
    <source>
        <dbReference type="Proteomes" id="UP000286415"/>
    </source>
</evidence>
<dbReference type="InParanoid" id="A0A419QBF3"/>
<dbReference type="OrthoDB" id="5282002at2759"/>
<name>A0A419QBF3_CLOSI</name>
<keyword evidence="3" id="KW-1185">Reference proteome</keyword>